<dbReference type="CDD" id="cd07035">
    <property type="entry name" value="TPP_PYR_POX_like"/>
    <property type="match status" value="1"/>
</dbReference>
<dbReference type="PANTHER" id="PTHR18968:SF13">
    <property type="entry name" value="ACETOLACTATE SYNTHASE CATALYTIC SUBUNIT, MITOCHONDRIAL"/>
    <property type="match status" value="1"/>
</dbReference>
<reference evidence="6" key="2">
    <citation type="submission" date="2023-05" db="EMBL/GenBank/DDBJ databases">
        <authorList>
            <consortium name="Lawrence Berkeley National Laboratory"/>
            <person name="Steindorff A."/>
            <person name="Hensen N."/>
            <person name="Bonometti L."/>
            <person name="Westerberg I."/>
            <person name="Brannstrom I.O."/>
            <person name="Guillou S."/>
            <person name="Cros-Aarteil S."/>
            <person name="Calhoun S."/>
            <person name="Haridas S."/>
            <person name="Kuo A."/>
            <person name="Mondo S."/>
            <person name="Pangilinan J."/>
            <person name="Riley R."/>
            <person name="Labutti K."/>
            <person name="Andreopoulos B."/>
            <person name="Lipzen A."/>
            <person name="Chen C."/>
            <person name="Yanf M."/>
            <person name="Daum C."/>
            <person name="Ng V."/>
            <person name="Clum A."/>
            <person name="Ohm R."/>
            <person name="Martin F."/>
            <person name="Silar P."/>
            <person name="Natvig D."/>
            <person name="Lalanne C."/>
            <person name="Gautier V."/>
            <person name="Ament-Velasquez S.L."/>
            <person name="Kruys A."/>
            <person name="Hutchinson M.I."/>
            <person name="Powell A.J."/>
            <person name="Barry K."/>
            <person name="Miller A.N."/>
            <person name="Grigoriev I.V."/>
            <person name="Debuchy R."/>
            <person name="Gladieux P."/>
            <person name="Thoren M.H."/>
            <person name="Johannesson H."/>
        </authorList>
    </citation>
    <scope>NUCLEOTIDE SEQUENCE</scope>
    <source>
        <strain evidence="6">CBS 731.68</strain>
    </source>
</reference>
<sequence>MSRDDLYGSDVMFRQLSELGIRYFALVPGSTFRGLHDSIVNFSLDGDRTRPEIILCLHEEHSVAIAHGYAKVAESPMAAVVHDAVGLMHATMAIYNAHCDRMPVLVVGGTGPLDANRRRPWIDWIHTTGDEAALIRPFVKFDDRPGSVQAALQSLISATIAADRIPKGPAYVCLDSPLQEEKITLQGPGAVKLPDTRRYLRATRALPRPSHRDLSVILLAIHVAKRPLFLFGRVDRAKSSWNNRVKLAERYNARVLTDLRVAAAFPTQHRLHAAPPAEFLTPQQVEVIRSSTLIVSFDWVDLAGTLKTAFYEDGLGEAPEEGVRVVHISLDDPAIHDGWTKTHFAWPPLDIAVSADVDETVSALLDTPHETPARSDSPSFGPLSASITTTTLPAQQPSDMNPSKIFISDIAHTLYKAISPDDVSILRVPISFKGGDLLATHPLSYLGRDGGEGVGSGPGNAVGSALAMKDSNYGLVPVAILGDGDFLMGSSALWTAVHHKIPLLIIVANNKAYYNDTRHQAEVARQRGRLVENAGMSTTIDNPAPDVTQLAASLGAVTVGDGLVEKKEELEGVFQRAVAAVRDGNVVVVDVFVEEGQP</sequence>
<dbReference type="GO" id="GO:0009097">
    <property type="term" value="P:isoleucine biosynthetic process"/>
    <property type="evidence" value="ECO:0007669"/>
    <property type="project" value="TreeGrafter"/>
</dbReference>
<dbReference type="GO" id="GO:0009099">
    <property type="term" value="P:L-valine biosynthetic process"/>
    <property type="evidence" value="ECO:0007669"/>
    <property type="project" value="TreeGrafter"/>
</dbReference>
<dbReference type="GO" id="GO:0030976">
    <property type="term" value="F:thiamine pyrophosphate binding"/>
    <property type="evidence" value="ECO:0007669"/>
    <property type="project" value="InterPro"/>
</dbReference>
<dbReference type="InterPro" id="IPR012001">
    <property type="entry name" value="Thiamin_PyroP_enz_TPP-bd_dom"/>
</dbReference>
<dbReference type="InterPro" id="IPR045229">
    <property type="entry name" value="TPP_enz"/>
</dbReference>
<feature type="domain" description="Thiamine pyrophosphate enzyme TPP-binding" evidence="4">
    <location>
        <begin position="441"/>
        <end position="591"/>
    </location>
</feature>
<comment type="caution">
    <text evidence="6">The sequence shown here is derived from an EMBL/GenBank/DDBJ whole genome shotgun (WGS) entry which is preliminary data.</text>
</comment>
<dbReference type="SUPFAM" id="SSF52518">
    <property type="entry name" value="Thiamin diphosphate-binding fold (THDP-binding)"/>
    <property type="match status" value="2"/>
</dbReference>
<dbReference type="GeneID" id="87823362"/>
<organism evidence="6 7">
    <name type="scientific">Parathielavia appendiculata</name>
    <dbReference type="NCBI Taxonomy" id="2587402"/>
    <lineage>
        <taxon>Eukaryota</taxon>
        <taxon>Fungi</taxon>
        <taxon>Dikarya</taxon>
        <taxon>Ascomycota</taxon>
        <taxon>Pezizomycotina</taxon>
        <taxon>Sordariomycetes</taxon>
        <taxon>Sordariomycetidae</taxon>
        <taxon>Sordariales</taxon>
        <taxon>Chaetomiaceae</taxon>
        <taxon>Parathielavia</taxon>
    </lineage>
</organism>
<dbReference type="InterPro" id="IPR011766">
    <property type="entry name" value="TPP_enzyme_TPP-bd"/>
</dbReference>
<dbReference type="EMBL" id="MU853225">
    <property type="protein sequence ID" value="KAK4125824.1"/>
    <property type="molecule type" value="Genomic_DNA"/>
</dbReference>
<dbReference type="GO" id="GO:0050660">
    <property type="term" value="F:flavin adenine dinucleotide binding"/>
    <property type="evidence" value="ECO:0007669"/>
    <property type="project" value="TreeGrafter"/>
</dbReference>
<evidence type="ECO:0000256" key="2">
    <source>
        <dbReference type="ARBA" id="ARBA00023052"/>
    </source>
</evidence>
<feature type="domain" description="Thiamine pyrophosphate enzyme N-terminal TPP-binding" evidence="5">
    <location>
        <begin position="8"/>
        <end position="117"/>
    </location>
</feature>
<dbReference type="SUPFAM" id="SSF52467">
    <property type="entry name" value="DHS-like NAD/FAD-binding domain"/>
    <property type="match status" value="1"/>
</dbReference>
<comment type="similarity">
    <text evidence="1">Belongs to the TPP enzyme family.</text>
</comment>
<reference evidence="6" key="1">
    <citation type="journal article" date="2023" name="Mol. Phylogenet. Evol.">
        <title>Genome-scale phylogeny and comparative genomics of the fungal order Sordariales.</title>
        <authorList>
            <person name="Hensen N."/>
            <person name="Bonometti L."/>
            <person name="Westerberg I."/>
            <person name="Brannstrom I.O."/>
            <person name="Guillou S."/>
            <person name="Cros-Aarteil S."/>
            <person name="Calhoun S."/>
            <person name="Haridas S."/>
            <person name="Kuo A."/>
            <person name="Mondo S."/>
            <person name="Pangilinan J."/>
            <person name="Riley R."/>
            <person name="LaButti K."/>
            <person name="Andreopoulos B."/>
            <person name="Lipzen A."/>
            <person name="Chen C."/>
            <person name="Yan M."/>
            <person name="Daum C."/>
            <person name="Ng V."/>
            <person name="Clum A."/>
            <person name="Steindorff A."/>
            <person name="Ohm R.A."/>
            <person name="Martin F."/>
            <person name="Silar P."/>
            <person name="Natvig D.O."/>
            <person name="Lalanne C."/>
            <person name="Gautier V."/>
            <person name="Ament-Velasquez S.L."/>
            <person name="Kruys A."/>
            <person name="Hutchinson M.I."/>
            <person name="Powell A.J."/>
            <person name="Barry K."/>
            <person name="Miller A.N."/>
            <person name="Grigoriev I.V."/>
            <person name="Debuchy R."/>
            <person name="Gladieux P."/>
            <person name="Hiltunen Thoren M."/>
            <person name="Johannesson H."/>
        </authorList>
    </citation>
    <scope>NUCLEOTIDE SEQUENCE</scope>
    <source>
        <strain evidence="6">CBS 731.68</strain>
    </source>
</reference>
<name>A0AAN6U3W5_9PEZI</name>
<keyword evidence="2" id="KW-0786">Thiamine pyrophosphate</keyword>
<dbReference type="Proteomes" id="UP001302602">
    <property type="component" value="Unassembled WGS sequence"/>
</dbReference>
<dbReference type="Pfam" id="PF02776">
    <property type="entry name" value="TPP_enzyme_N"/>
    <property type="match status" value="1"/>
</dbReference>
<feature type="region of interest" description="Disordered" evidence="3">
    <location>
        <begin position="367"/>
        <end position="386"/>
    </location>
</feature>
<protein>
    <submittedName>
        <fullName evidence="6">Thiamine diphosphate-binding protein</fullName>
    </submittedName>
</protein>
<evidence type="ECO:0000259" key="4">
    <source>
        <dbReference type="Pfam" id="PF02775"/>
    </source>
</evidence>
<evidence type="ECO:0000256" key="3">
    <source>
        <dbReference type="SAM" id="MobiDB-lite"/>
    </source>
</evidence>
<proteinExistence type="inferred from homology"/>
<dbReference type="InterPro" id="IPR029061">
    <property type="entry name" value="THDP-binding"/>
</dbReference>
<keyword evidence="7" id="KW-1185">Reference proteome</keyword>
<dbReference type="Gene3D" id="3.40.50.970">
    <property type="match status" value="2"/>
</dbReference>
<gene>
    <name evidence="6" type="ORF">N657DRAFT_280262</name>
</gene>
<dbReference type="InterPro" id="IPR029035">
    <property type="entry name" value="DHS-like_NAD/FAD-binding_dom"/>
</dbReference>
<dbReference type="RefSeq" id="XP_062649595.1">
    <property type="nucleotide sequence ID" value="XM_062786594.1"/>
</dbReference>
<accession>A0AAN6U3W5</accession>
<evidence type="ECO:0000256" key="1">
    <source>
        <dbReference type="ARBA" id="ARBA00007812"/>
    </source>
</evidence>
<evidence type="ECO:0000259" key="5">
    <source>
        <dbReference type="Pfam" id="PF02776"/>
    </source>
</evidence>
<dbReference type="GO" id="GO:0003984">
    <property type="term" value="F:acetolactate synthase activity"/>
    <property type="evidence" value="ECO:0007669"/>
    <property type="project" value="TreeGrafter"/>
</dbReference>
<dbReference type="Pfam" id="PF02775">
    <property type="entry name" value="TPP_enzyme_C"/>
    <property type="match status" value="1"/>
</dbReference>
<dbReference type="Gene3D" id="3.40.50.1220">
    <property type="entry name" value="TPP-binding domain"/>
    <property type="match status" value="1"/>
</dbReference>
<evidence type="ECO:0000313" key="6">
    <source>
        <dbReference type="EMBL" id="KAK4125824.1"/>
    </source>
</evidence>
<dbReference type="AlphaFoldDB" id="A0AAN6U3W5"/>
<evidence type="ECO:0000313" key="7">
    <source>
        <dbReference type="Proteomes" id="UP001302602"/>
    </source>
</evidence>
<dbReference type="PANTHER" id="PTHR18968">
    <property type="entry name" value="THIAMINE PYROPHOSPHATE ENZYMES"/>
    <property type="match status" value="1"/>
</dbReference>
<dbReference type="GO" id="GO:0005948">
    <property type="term" value="C:acetolactate synthase complex"/>
    <property type="evidence" value="ECO:0007669"/>
    <property type="project" value="TreeGrafter"/>
</dbReference>